<feature type="transmembrane region" description="Helical" evidence="7">
    <location>
        <begin position="280"/>
        <end position="304"/>
    </location>
</feature>
<dbReference type="RefSeq" id="WP_066286555.1">
    <property type="nucleotide sequence ID" value="NZ_CP016761.1"/>
</dbReference>
<keyword evidence="10" id="KW-1185">Reference proteome</keyword>
<evidence type="ECO:0000313" key="10">
    <source>
        <dbReference type="Proteomes" id="UP000077412"/>
    </source>
</evidence>
<keyword evidence="2" id="KW-0813">Transport</keyword>
<evidence type="ECO:0000259" key="8">
    <source>
        <dbReference type="Pfam" id="PF00528"/>
    </source>
</evidence>
<dbReference type="InterPro" id="IPR000515">
    <property type="entry name" value="MetI-like"/>
</dbReference>
<gene>
    <name evidence="9" type="ORF">ABE41_003520</name>
</gene>
<organism evidence="9 10">
    <name type="scientific">Fictibacillus arsenicus</name>
    <dbReference type="NCBI Taxonomy" id="255247"/>
    <lineage>
        <taxon>Bacteria</taxon>
        <taxon>Bacillati</taxon>
        <taxon>Bacillota</taxon>
        <taxon>Bacilli</taxon>
        <taxon>Bacillales</taxon>
        <taxon>Fictibacillaceae</taxon>
        <taxon>Fictibacillus</taxon>
    </lineage>
</organism>
<dbReference type="OrthoDB" id="2958608at2"/>
<dbReference type="STRING" id="255247.ABE41_003520"/>
<keyword evidence="4 7" id="KW-0812">Transmembrane</keyword>
<evidence type="ECO:0000256" key="3">
    <source>
        <dbReference type="ARBA" id="ARBA00022475"/>
    </source>
</evidence>
<evidence type="ECO:0000256" key="2">
    <source>
        <dbReference type="ARBA" id="ARBA00022448"/>
    </source>
</evidence>
<protein>
    <recommendedName>
        <fullName evidence="8">ABC transmembrane type-1 domain-containing protein</fullName>
    </recommendedName>
</protein>
<feature type="transmembrane region" description="Helical" evidence="7">
    <location>
        <begin position="104"/>
        <end position="128"/>
    </location>
</feature>
<keyword evidence="6 7" id="KW-0472">Membrane</keyword>
<dbReference type="AlphaFoldDB" id="A0A1B1Z0T4"/>
<keyword evidence="5 7" id="KW-1133">Transmembrane helix</keyword>
<evidence type="ECO:0000313" key="9">
    <source>
        <dbReference type="EMBL" id="ANX11061.1"/>
    </source>
</evidence>
<proteinExistence type="predicted"/>
<dbReference type="PANTHER" id="PTHR30465:SF44">
    <property type="entry name" value="ABC-TYPE DIPEPTIDE_OLIGOPEPTIDE TRANSPORT SYSTEM, PERMEASE COMPONENT"/>
    <property type="match status" value="1"/>
</dbReference>
<dbReference type="EMBL" id="CP016761">
    <property type="protein sequence ID" value="ANX11061.1"/>
    <property type="molecule type" value="Genomic_DNA"/>
</dbReference>
<evidence type="ECO:0000256" key="4">
    <source>
        <dbReference type="ARBA" id="ARBA00022692"/>
    </source>
</evidence>
<evidence type="ECO:0000256" key="6">
    <source>
        <dbReference type="ARBA" id="ARBA00023136"/>
    </source>
</evidence>
<feature type="transmembrane region" description="Helical" evidence="7">
    <location>
        <begin position="247"/>
        <end position="268"/>
    </location>
</feature>
<name>A0A1B1Z0T4_9BACL</name>
<dbReference type="PANTHER" id="PTHR30465">
    <property type="entry name" value="INNER MEMBRANE ABC TRANSPORTER"/>
    <property type="match status" value="1"/>
</dbReference>
<comment type="subcellular location">
    <subcellularLocation>
        <location evidence="1">Cell membrane</location>
        <topology evidence="1">Multi-pass membrane protein</topology>
    </subcellularLocation>
</comment>
<dbReference type="Pfam" id="PF00528">
    <property type="entry name" value="BPD_transp_1"/>
    <property type="match status" value="1"/>
</dbReference>
<feature type="transmembrane region" description="Helical" evidence="7">
    <location>
        <begin position="140"/>
        <end position="162"/>
    </location>
</feature>
<feature type="transmembrane region" description="Helical" evidence="7">
    <location>
        <begin position="182"/>
        <end position="202"/>
    </location>
</feature>
<accession>A0A1B1Z0T4</accession>
<dbReference type="Proteomes" id="UP000077412">
    <property type="component" value="Chromosome"/>
</dbReference>
<dbReference type="GO" id="GO:0005886">
    <property type="term" value="C:plasma membrane"/>
    <property type="evidence" value="ECO:0007669"/>
    <property type="project" value="UniProtKB-SubCell"/>
</dbReference>
<keyword evidence="3" id="KW-1003">Cell membrane</keyword>
<dbReference type="KEGG" id="far:ABE41_003520"/>
<sequence length="310" mass="35454">MMSLLWKLVLFLLLSLTGIILFTSLPVLIFDYSILMNNTRLIDTGQMTNNSFLVNSIVFQPLAYWDQIKTTVIQLIDITNTTFYNGGINKPLLPMLMEVYPQSITFLIGGLFLSLLFGISFTILYMIFPIFVRNFIKKCILAIETLPDVFVIILVQLAVIWVYKNTGLLMFNIVNVYKTKAYFLPTLAISILPTLYVIKYLILTMEEESTKIYVEFAKGKGLKNIYILLAYVLKNTAAQLFGQLKNIFWILLSNLLMLEIIFNIYGITRFVADYGVENPHLAAICLIAIFLPFFVLFAAGSLLIRRLDPR</sequence>
<evidence type="ECO:0000256" key="7">
    <source>
        <dbReference type="SAM" id="Phobius"/>
    </source>
</evidence>
<reference evidence="9 10" key="1">
    <citation type="submission" date="2016-08" db="EMBL/GenBank/DDBJ databases">
        <title>Complete genome sequence of Fictibacillus arsenicus G25-54, a strain with toxicity to nematodes and a potential arsenic-resistance activity.</title>
        <authorList>
            <person name="Zheng Z."/>
        </authorList>
    </citation>
    <scope>NUCLEOTIDE SEQUENCE [LARGE SCALE GENOMIC DNA]</scope>
    <source>
        <strain evidence="9 10">G25-54</strain>
    </source>
</reference>
<dbReference type="GO" id="GO:0055085">
    <property type="term" value="P:transmembrane transport"/>
    <property type="evidence" value="ECO:0007669"/>
    <property type="project" value="InterPro"/>
</dbReference>
<evidence type="ECO:0000256" key="1">
    <source>
        <dbReference type="ARBA" id="ARBA00004651"/>
    </source>
</evidence>
<feature type="domain" description="ABC transmembrane type-1" evidence="8">
    <location>
        <begin position="116"/>
        <end position="310"/>
    </location>
</feature>
<evidence type="ECO:0000256" key="5">
    <source>
        <dbReference type="ARBA" id="ARBA00022989"/>
    </source>
</evidence>